<comment type="similarity">
    <text evidence="6">Belongs to the HrcA family.</text>
</comment>
<dbReference type="EMBL" id="SLXT01000011">
    <property type="protein sequence ID" value="TCP64197.1"/>
    <property type="molecule type" value="Genomic_DNA"/>
</dbReference>
<keyword evidence="1 6" id="KW-0678">Repressor</keyword>
<dbReference type="PANTHER" id="PTHR34824">
    <property type="entry name" value="HEAT-INDUCIBLE TRANSCRIPTION REPRESSOR HRCA"/>
    <property type="match status" value="1"/>
</dbReference>
<dbReference type="SUPFAM" id="SSF46785">
    <property type="entry name" value="Winged helix' DNA-binding domain"/>
    <property type="match status" value="1"/>
</dbReference>
<dbReference type="Gene3D" id="3.30.450.40">
    <property type="match status" value="1"/>
</dbReference>
<evidence type="ECO:0000256" key="4">
    <source>
        <dbReference type="ARBA" id="ARBA00023163"/>
    </source>
</evidence>
<evidence type="ECO:0000256" key="3">
    <source>
        <dbReference type="ARBA" id="ARBA00023016"/>
    </source>
</evidence>
<evidence type="ECO:0000256" key="2">
    <source>
        <dbReference type="ARBA" id="ARBA00023015"/>
    </source>
</evidence>
<dbReference type="HAMAP" id="MF_00081">
    <property type="entry name" value="HrcA"/>
    <property type="match status" value="1"/>
</dbReference>
<keyword evidence="3 6" id="KW-0346">Stress response</keyword>
<dbReference type="GO" id="GO:0003677">
    <property type="term" value="F:DNA binding"/>
    <property type="evidence" value="ECO:0007669"/>
    <property type="project" value="InterPro"/>
</dbReference>
<organism evidence="8 9">
    <name type="scientific">Heliophilum fasciatum</name>
    <dbReference type="NCBI Taxonomy" id="35700"/>
    <lineage>
        <taxon>Bacteria</taxon>
        <taxon>Bacillati</taxon>
        <taxon>Bacillota</taxon>
        <taxon>Clostridia</taxon>
        <taxon>Eubacteriales</taxon>
        <taxon>Heliobacteriaceae</taxon>
        <taxon>Heliophilum</taxon>
    </lineage>
</organism>
<keyword evidence="4 6" id="KW-0804">Transcription</keyword>
<dbReference type="InterPro" id="IPR036388">
    <property type="entry name" value="WH-like_DNA-bd_sf"/>
</dbReference>
<protein>
    <recommendedName>
        <fullName evidence="6">Heat-inducible transcription repressor HrcA</fullName>
    </recommendedName>
</protein>
<dbReference type="Gene3D" id="3.30.390.60">
    <property type="entry name" value="Heat-inducible transcription repressor hrca homolog, domain 3"/>
    <property type="match status" value="1"/>
</dbReference>
<dbReference type="InterPro" id="IPR002571">
    <property type="entry name" value="HrcA"/>
</dbReference>
<dbReference type="SUPFAM" id="SSF55781">
    <property type="entry name" value="GAF domain-like"/>
    <property type="match status" value="1"/>
</dbReference>
<evidence type="ECO:0000313" key="8">
    <source>
        <dbReference type="EMBL" id="TCP64197.1"/>
    </source>
</evidence>
<dbReference type="Proteomes" id="UP000294813">
    <property type="component" value="Unassembled WGS sequence"/>
</dbReference>
<dbReference type="InterPro" id="IPR021153">
    <property type="entry name" value="HrcA_C"/>
</dbReference>
<dbReference type="Pfam" id="PF01628">
    <property type="entry name" value="HrcA"/>
    <property type="match status" value="1"/>
</dbReference>
<dbReference type="Gene3D" id="1.10.10.10">
    <property type="entry name" value="Winged helix-like DNA-binding domain superfamily/Winged helix DNA-binding domain"/>
    <property type="match status" value="1"/>
</dbReference>
<reference evidence="8 9" key="1">
    <citation type="submission" date="2019-03" db="EMBL/GenBank/DDBJ databases">
        <title>Genomic Encyclopedia of Type Strains, Phase IV (KMG-IV): sequencing the most valuable type-strain genomes for metagenomic binning, comparative biology and taxonomic classification.</title>
        <authorList>
            <person name="Goeker M."/>
        </authorList>
    </citation>
    <scope>NUCLEOTIDE SEQUENCE [LARGE SCALE GENOMIC DNA]</scope>
    <source>
        <strain evidence="8 9">DSM 11170</strain>
    </source>
</reference>
<sequence>MQMDERKQKVLWAIIQDYVSTAEPVGSRTLARKYDIGVSPATIRNEMSDLEEMGYIEQPHTSAGRIPSDFGYRYFVDCLMQREALQEYQRQQIRHTLIDKLQEVNMLMQQTTTILSQLTNYTAIVLGPQVGKTTFQRIQLIPIQPNKVVVVVVTSAGIMESRIIDVPDSVSADDLQLVADLINSELAGQTMKQVRNSLYRNLSQLLKKQKQVLVQSLELIDQAMQAEREEQVYLAGTLNIFKQPEFKDVEKIQNLLGILEEHDLVRNLLRGVESEGVSIKIGTENHHEGVRNCSMITATYQVDGEVLGVIGLLGPTRMEYSKSLAVVENLTEQLSVALKRLFGR</sequence>
<evidence type="ECO:0000256" key="6">
    <source>
        <dbReference type="HAMAP-Rule" id="MF_00081"/>
    </source>
</evidence>
<dbReference type="PANTHER" id="PTHR34824:SF1">
    <property type="entry name" value="HEAT-INDUCIBLE TRANSCRIPTION REPRESSOR HRCA"/>
    <property type="match status" value="1"/>
</dbReference>
<proteinExistence type="inferred from homology"/>
<dbReference type="NCBIfam" id="TIGR00331">
    <property type="entry name" value="hrcA"/>
    <property type="match status" value="1"/>
</dbReference>
<dbReference type="InterPro" id="IPR036390">
    <property type="entry name" value="WH_DNA-bd_sf"/>
</dbReference>
<dbReference type="FunFam" id="1.10.10.10:FF:000049">
    <property type="entry name" value="Heat-inducible transcription repressor HrcA"/>
    <property type="match status" value="1"/>
</dbReference>
<accession>A0A4R2RPB8</accession>
<evidence type="ECO:0000256" key="5">
    <source>
        <dbReference type="ARBA" id="ARBA00055319"/>
    </source>
</evidence>
<dbReference type="InterPro" id="IPR023120">
    <property type="entry name" value="WHTH_transcript_rep_HrcA_IDD"/>
</dbReference>
<dbReference type="InterPro" id="IPR029016">
    <property type="entry name" value="GAF-like_dom_sf"/>
</dbReference>
<comment type="function">
    <text evidence="5 6">Negative regulator of class I heat shock genes (grpE-dnaK-dnaJ and groELS operons). Prevents heat-shock induction of these operons.</text>
</comment>
<feature type="domain" description="Heat-inducible transcription repressor HrcA C-terminal" evidence="7">
    <location>
        <begin position="107"/>
        <end position="322"/>
    </location>
</feature>
<comment type="caution">
    <text evidence="8">The sequence shown here is derived from an EMBL/GenBank/DDBJ whole genome shotgun (WGS) entry which is preliminary data.</text>
</comment>
<name>A0A4R2RPB8_9FIRM</name>
<keyword evidence="2 6" id="KW-0805">Transcription regulation</keyword>
<evidence type="ECO:0000256" key="1">
    <source>
        <dbReference type="ARBA" id="ARBA00022491"/>
    </source>
</evidence>
<evidence type="ECO:0000259" key="7">
    <source>
        <dbReference type="Pfam" id="PF01628"/>
    </source>
</evidence>
<evidence type="ECO:0000313" key="9">
    <source>
        <dbReference type="Proteomes" id="UP000294813"/>
    </source>
</evidence>
<dbReference type="GO" id="GO:0045892">
    <property type="term" value="P:negative regulation of DNA-templated transcription"/>
    <property type="evidence" value="ECO:0007669"/>
    <property type="project" value="UniProtKB-UniRule"/>
</dbReference>
<keyword evidence="9" id="KW-1185">Reference proteome</keyword>
<gene>
    <name evidence="6" type="primary">hrcA</name>
    <name evidence="8" type="ORF">EDD73_11149</name>
</gene>
<dbReference type="RefSeq" id="WP_131919189.1">
    <property type="nucleotide sequence ID" value="NZ_JAOQNU010000011.1"/>
</dbReference>
<dbReference type="AlphaFoldDB" id="A0A4R2RPB8"/>
<dbReference type="OrthoDB" id="9783139at2"/>
<dbReference type="PIRSF" id="PIRSF005485">
    <property type="entry name" value="HrcA"/>
    <property type="match status" value="1"/>
</dbReference>